<accession>A0A0P0LXS4</accession>
<dbReference type="AlphaFoldDB" id="A0A0P0LXS4"/>
<dbReference type="Pfam" id="PF05359">
    <property type="entry name" value="DUF748"/>
    <property type="match status" value="1"/>
</dbReference>
<proteinExistence type="predicted"/>
<keyword evidence="1" id="KW-0472">Membrane</keyword>
<dbReference type="EMBL" id="KT428295">
    <property type="protein sequence ID" value="ALK44242.1"/>
    <property type="molecule type" value="Genomic_DNA"/>
</dbReference>
<sequence length="806" mass="90086">MNSSSSVRKTPIYFGKLVKIIATLFIGISLVIWAISSPLSQHFIKPILAEKGLTLSSDTSIRYNPFLSQLTVSDLTLYLNKEEKVLSIKKLTIRLTLFRLLFEKIVISEFKLDNAYIKINKTATQLVVAGIDLNKEKPAENHNKKQEDITNTEPQPKPFDYQLILPKLDFSQINIDIENNNKPHNVVISHLLITQVKATEQSQQANINLQGIIDGTELTLDADAVFEQGQGDINTKLVIIDYPIAKLQPYIKELSELSGSFSLASEQVISITKDQIKLYLTKAEITNKNLVVGYQQQFFTLEKLQQNISDLHLILYQGKITELSGKGQLTLNKASVHHNKPSQKLAYFKQLTLNDMSFYFTDTPEIKIAEFIIDDILISKKEALDLPPIIKLKQFSIGDITLNEHYLAVNQILLNSLQSQLILNKEKVIENLVTMPVTKTKQEATVDAIETANQEINATKADFIISLNGFSLINDNQISLIDNSVDPAAKRNLFIDKLTLGALSNAQDKKDKPTPFELVGRSNKYAHFDFKGFTQPFSKQPEHQINGFFKELSLRTVSTYTQQAMQIELKNGQLNTDINLTLKGEQLDGNVVLLLQGLETSIASSDEAGALIDQGALPLNIALGMLKDSDGNVELDIPLSGSTSDPQFGMSSIVSLITQKAIWMATQDYLLKTFVPYANIVSAAMTVGEFALKLRFDDLPYQAKQIEINENQQAYVQAFITLMQEKQKTRVNICAVSTPADINIKAGNQVTDKSKIKQLKEIGEQREAAFKEYMIKQGNIASSRLLLCSPKIDSSEKAQPRIELSI</sequence>
<dbReference type="InterPro" id="IPR008023">
    <property type="entry name" value="DUF748"/>
</dbReference>
<reference evidence="2" key="1">
    <citation type="submission" date="2015-08" db="EMBL/GenBank/DDBJ databases">
        <title>Partial sequence of psychrophilic Colwellia sp.</title>
        <authorList>
            <person name="Pankowski J.A."/>
            <person name="Leong J.S."/>
            <person name="Nano F.E."/>
        </authorList>
    </citation>
    <scope>NUCLEOTIDE SEQUENCE</scope>
    <source>
        <strain evidence="2">C1</strain>
    </source>
</reference>
<name>A0A0P0LXS4_9GAMM</name>
<evidence type="ECO:0000256" key="1">
    <source>
        <dbReference type="SAM" id="Phobius"/>
    </source>
</evidence>
<keyword evidence="1" id="KW-1133">Transmembrane helix</keyword>
<feature type="transmembrane region" description="Helical" evidence="1">
    <location>
        <begin position="12"/>
        <end position="35"/>
    </location>
</feature>
<evidence type="ECO:0000313" key="2">
    <source>
        <dbReference type="EMBL" id="ALK44242.1"/>
    </source>
</evidence>
<keyword evidence="1" id="KW-0812">Transmembrane</keyword>
<protein>
    <submittedName>
        <fullName evidence="2">Putative exported protein</fullName>
    </submittedName>
</protein>
<organism evidence="2">
    <name type="scientific">Colwellia sp. C1</name>
    <dbReference type="NCBI Taxonomy" id="1737566"/>
    <lineage>
        <taxon>Bacteria</taxon>
        <taxon>Pseudomonadati</taxon>
        <taxon>Pseudomonadota</taxon>
        <taxon>Gammaproteobacteria</taxon>
        <taxon>Alteromonadales</taxon>
        <taxon>Colwelliaceae</taxon>
        <taxon>Colwellia</taxon>
    </lineage>
</organism>